<dbReference type="InterPro" id="IPR021731">
    <property type="entry name" value="AMIN_dom"/>
</dbReference>
<dbReference type="SMART" id="SM00257">
    <property type="entry name" value="LysM"/>
    <property type="match status" value="1"/>
</dbReference>
<dbReference type="Pfam" id="PF11741">
    <property type="entry name" value="AMIN"/>
    <property type="match status" value="1"/>
</dbReference>
<comment type="caution">
    <text evidence="6">The sequence shown here is derived from an EMBL/GenBank/DDBJ whole genome shotgun (WGS) entry which is preliminary data.</text>
</comment>
<gene>
    <name evidence="6" type="ORF">ABC977_09495</name>
</gene>
<feature type="chain" id="PRO_5045848837" description="N-acetylmuramoyl-L-alanine amidase" evidence="4">
    <location>
        <begin position="19"/>
        <end position="445"/>
    </location>
</feature>
<dbReference type="Pfam" id="PF01520">
    <property type="entry name" value="Amidase_3"/>
    <property type="match status" value="1"/>
</dbReference>
<dbReference type="PANTHER" id="PTHR30404">
    <property type="entry name" value="N-ACETYLMURAMOYL-L-ALANINE AMIDASE"/>
    <property type="match status" value="1"/>
</dbReference>
<accession>A0ABV4BGN4</accession>
<dbReference type="CDD" id="cd02696">
    <property type="entry name" value="MurNAc-LAA"/>
    <property type="match status" value="1"/>
</dbReference>
<dbReference type="SUPFAM" id="SSF54106">
    <property type="entry name" value="LysM domain"/>
    <property type="match status" value="1"/>
</dbReference>
<dbReference type="GO" id="GO:0008745">
    <property type="term" value="F:N-acetylmuramoyl-L-alanine amidase activity"/>
    <property type="evidence" value="ECO:0007669"/>
    <property type="project" value="UniProtKB-EC"/>
</dbReference>
<protein>
    <recommendedName>
        <fullName evidence="2">N-acetylmuramoyl-L-alanine amidase</fullName>
        <ecNumber evidence="2">3.5.1.28</ecNumber>
    </recommendedName>
</protein>
<dbReference type="EC" id="3.5.1.28" evidence="2"/>
<evidence type="ECO:0000256" key="1">
    <source>
        <dbReference type="ARBA" id="ARBA00001561"/>
    </source>
</evidence>
<evidence type="ECO:0000256" key="3">
    <source>
        <dbReference type="ARBA" id="ARBA00022801"/>
    </source>
</evidence>
<evidence type="ECO:0000256" key="4">
    <source>
        <dbReference type="SAM" id="SignalP"/>
    </source>
</evidence>
<reference evidence="6 7" key="1">
    <citation type="submission" date="2024-05" db="EMBL/GenBank/DDBJ databases">
        <title>Genome Sequence and Characterization of the New Strain Purple Sulfur Bacterium of Genus Thioalkalicoccus.</title>
        <authorList>
            <person name="Bryantseva I.A."/>
            <person name="Kyndt J.A."/>
            <person name="Imhoff J.F."/>
        </authorList>
    </citation>
    <scope>NUCLEOTIDE SEQUENCE [LARGE SCALE GENOMIC DNA]</scope>
    <source>
        <strain evidence="6 7">Um2</strain>
    </source>
</reference>
<evidence type="ECO:0000259" key="5">
    <source>
        <dbReference type="PROSITE" id="PS51782"/>
    </source>
</evidence>
<feature type="domain" description="LysM" evidence="5">
    <location>
        <begin position="399"/>
        <end position="442"/>
    </location>
</feature>
<dbReference type="InterPro" id="IPR050695">
    <property type="entry name" value="N-acetylmuramoyl_amidase_3"/>
</dbReference>
<dbReference type="EMBL" id="JBDKXB010000010">
    <property type="protein sequence ID" value="MEY6432638.1"/>
    <property type="molecule type" value="Genomic_DNA"/>
</dbReference>
<dbReference type="SMART" id="SM00646">
    <property type="entry name" value="Ami_3"/>
    <property type="match status" value="1"/>
</dbReference>
<dbReference type="PROSITE" id="PS51782">
    <property type="entry name" value="LYSM"/>
    <property type="match status" value="1"/>
</dbReference>
<organism evidence="6 7">
    <name type="scientific">Thioalkalicoccus limnaeus</name>
    <dbReference type="NCBI Taxonomy" id="120681"/>
    <lineage>
        <taxon>Bacteria</taxon>
        <taxon>Pseudomonadati</taxon>
        <taxon>Pseudomonadota</taxon>
        <taxon>Gammaproteobacteria</taxon>
        <taxon>Chromatiales</taxon>
        <taxon>Chromatiaceae</taxon>
        <taxon>Thioalkalicoccus</taxon>
    </lineage>
</organism>
<dbReference type="Gene3D" id="2.60.40.3500">
    <property type="match status" value="1"/>
</dbReference>
<dbReference type="PANTHER" id="PTHR30404:SF0">
    <property type="entry name" value="N-ACETYLMURAMOYL-L-ALANINE AMIDASE AMIC"/>
    <property type="match status" value="1"/>
</dbReference>
<feature type="signal peptide" evidence="4">
    <location>
        <begin position="1"/>
        <end position="18"/>
    </location>
</feature>
<name>A0ABV4BGN4_9GAMM</name>
<proteinExistence type="predicted"/>
<dbReference type="InterPro" id="IPR036779">
    <property type="entry name" value="LysM_dom_sf"/>
</dbReference>
<evidence type="ECO:0000313" key="6">
    <source>
        <dbReference type="EMBL" id="MEY6432638.1"/>
    </source>
</evidence>
<dbReference type="InterPro" id="IPR018392">
    <property type="entry name" value="LysM"/>
</dbReference>
<dbReference type="Pfam" id="PF01476">
    <property type="entry name" value="LysM"/>
    <property type="match status" value="1"/>
</dbReference>
<sequence length="445" mass="48371">MFKVIGLLLLFVSLPACSQQVEVESARVWTAPDHTRLIIDVAGPVSHQIRPLIDPDRLLIDIAGVTLPSKLPKVDAADPLIVRLRGGSPDGRNLRLVLDLKQPVRVKSTLAPPNERYGYRLVVDLQPKEADEAVRLAERAGDVRHARAGTTAGSGVAGLRELVVAIDAGHGGEDPGAIGPAGTREKDITLAIARRLEVLVEAAPGLRPVMIRDGDYFVRLRDRVQLARQHQADLFVSIHADAYHDPRVSGSSVYTLSFSGATSDAAKWLAERENKADLIGGVELTGVDSDLDRVLFELAQNGSLEHSRYAAEHVLTRLKGTGPVHRASVQQARFVVLKSPDIPSMLVETAFISNPDDERRLRDSAHQQRIAQAIFEGVQAYFLQHSPPDTRLAGATNGRQHVIDRGDTLGAIAKRYAIDVKALRLANGIDGDRIRVGDVLRIPEG</sequence>
<dbReference type="InterPro" id="IPR002508">
    <property type="entry name" value="MurNAc-LAA_cat"/>
</dbReference>
<dbReference type="Gene3D" id="3.10.350.10">
    <property type="entry name" value="LysM domain"/>
    <property type="match status" value="1"/>
</dbReference>
<dbReference type="Gene3D" id="3.40.630.40">
    <property type="entry name" value="Zn-dependent exopeptidases"/>
    <property type="match status" value="1"/>
</dbReference>
<evidence type="ECO:0000256" key="2">
    <source>
        <dbReference type="ARBA" id="ARBA00011901"/>
    </source>
</evidence>
<keyword evidence="4" id="KW-0732">Signal</keyword>
<dbReference type="RefSeq" id="WP_369667023.1">
    <property type="nucleotide sequence ID" value="NZ_JBDKXB010000010.1"/>
</dbReference>
<evidence type="ECO:0000313" key="7">
    <source>
        <dbReference type="Proteomes" id="UP001564408"/>
    </source>
</evidence>
<dbReference type="Proteomes" id="UP001564408">
    <property type="component" value="Unassembled WGS sequence"/>
</dbReference>
<keyword evidence="3 6" id="KW-0378">Hydrolase</keyword>
<dbReference type="CDD" id="cd00118">
    <property type="entry name" value="LysM"/>
    <property type="match status" value="1"/>
</dbReference>
<dbReference type="SUPFAM" id="SSF53187">
    <property type="entry name" value="Zn-dependent exopeptidases"/>
    <property type="match status" value="1"/>
</dbReference>
<comment type="catalytic activity">
    <reaction evidence="1">
        <text>Hydrolyzes the link between N-acetylmuramoyl residues and L-amino acid residues in certain cell-wall glycopeptides.</text>
        <dbReference type="EC" id="3.5.1.28"/>
    </reaction>
</comment>
<keyword evidence="7" id="KW-1185">Reference proteome</keyword>